<name>A0ACC2ZKC2_9PEZI</name>
<sequence>MSLLDILLVLFSLDIRTTRAAASADLITASKDNSPDCGCYEVSSESSPAYFTYHRFYDWRNLASSPDQFTSIPPRLEEDEDQGAEELADVYQDVLNGTEWNQDWGIMNWGKEATAEAPVRMQNSAANVFIAQRHHNLPSLSPPTLNPPPKTPNPTPPTSPSAPPAIPPSNRPPSSKTSKNLLHASVRFRARITGGPGAVAGLFTFVDDTNESDIEILTSDPDTTVRYSNQPTVDKESGEEIPGSSLPVTGLESWREWHTHRIDWLEGRSSWYVDGELMARSEYSVPRKPSGLVMNLWSDGGSWSGNMSVGGGR</sequence>
<protein>
    <submittedName>
        <fullName evidence="1">Uncharacterized protein</fullName>
    </submittedName>
</protein>
<keyword evidence="2" id="KW-1185">Reference proteome</keyword>
<organism evidence="1 2">
    <name type="scientific">Coniosporium tulheliwenetii</name>
    <dbReference type="NCBI Taxonomy" id="3383036"/>
    <lineage>
        <taxon>Eukaryota</taxon>
        <taxon>Fungi</taxon>
        <taxon>Dikarya</taxon>
        <taxon>Ascomycota</taxon>
        <taxon>Pezizomycotina</taxon>
        <taxon>Dothideomycetes</taxon>
        <taxon>Dothideomycetes incertae sedis</taxon>
        <taxon>Coniosporium</taxon>
    </lineage>
</organism>
<comment type="caution">
    <text evidence="1">The sequence shown here is derived from an EMBL/GenBank/DDBJ whole genome shotgun (WGS) entry which is preliminary data.</text>
</comment>
<dbReference type="EMBL" id="JAPDRP010000004">
    <property type="protein sequence ID" value="KAJ9648016.1"/>
    <property type="molecule type" value="Genomic_DNA"/>
</dbReference>
<gene>
    <name evidence="1" type="ORF">H2199_001793</name>
</gene>
<evidence type="ECO:0000313" key="2">
    <source>
        <dbReference type="Proteomes" id="UP001172680"/>
    </source>
</evidence>
<dbReference type="Proteomes" id="UP001172680">
    <property type="component" value="Unassembled WGS sequence"/>
</dbReference>
<evidence type="ECO:0000313" key="1">
    <source>
        <dbReference type="EMBL" id="KAJ9648016.1"/>
    </source>
</evidence>
<proteinExistence type="predicted"/>
<accession>A0ACC2ZKC2</accession>
<reference evidence="1" key="1">
    <citation type="submission" date="2022-10" db="EMBL/GenBank/DDBJ databases">
        <title>Culturing micro-colonial fungi from biological soil crusts in the Mojave desert and describing Neophaeococcomyces mojavensis, and introducing the new genera and species Taxawa tesnikishii.</title>
        <authorList>
            <person name="Kurbessoian T."/>
            <person name="Stajich J.E."/>
        </authorList>
    </citation>
    <scope>NUCLEOTIDE SEQUENCE</scope>
    <source>
        <strain evidence="1">JES_115</strain>
    </source>
</reference>